<keyword evidence="3" id="KW-1185">Reference proteome</keyword>
<dbReference type="EMBL" id="BKCP01006626">
    <property type="protein sequence ID" value="GER43432.1"/>
    <property type="molecule type" value="Genomic_DNA"/>
</dbReference>
<dbReference type="OrthoDB" id="1922221at2759"/>
<evidence type="ECO:0000313" key="2">
    <source>
        <dbReference type="EMBL" id="GER43432.1"/>
    </source>
</evidence>
<evidence type="ECO:0000313" key="3">
    <source>
        <dbReference type="Proteomes" id="UP000325081"/>
    </source>
</evidence>
<organism evidence="2 3">
    <name type="scientific">Striga asiatica</name>
    <name type="common">Asiatic witchweed</name>
    <name type="synonym">Buchnera asiatica</name>
    <dbReference type="NCBI Taxonomy" id="4170"/>
    <lineage>
        <taxon>Eukaryota</taxon>
        <taxon>Viridiplantae</taxon>
        <taxon>Streptophyta</taxon>
        <taxon>Embryophyta</taxon>
        <taxon>Tracheophyta</taxon>
        <taxon>Spermatophyta</taxon>
        <taxon>Magnoliopsida</taxon>
        <taxon>eudicotyledons</taxon>
        <taxon>Gunneridae</taxon>
        <taxon>Pentapetalae</taxon>
        <taxon>asterids</taxon>
        <taxon>lamiids</taxon>
        <taxon>Lamiales</taxon>
        <taxon>Orobanchaceae</taxon>
        <taxon>Buchnereae</taxon>
        <taxon>Striga</taxon>
    </lineage>
</organism>
<dbReference type="InterPro" id="IPR016159">
    <property type="entry name" value="Cullin_repeat-like_dom_sf"/>
</dbReference>
<comment type="caution">
    <text evidence="2">The sequence shown here is derived from an EMBL/GenBank/DDBJ whole genome shotgun (WGS) entry which is preliminary data.</text>
</comment>
<dbReference type="AlphaFoldDB" id="A0A5A7QEQ6"/>
<evidence type="ECO:0000256" key="1">
    <source>
        <dbReference type="SAM" id="MobiDB-lite"/>
    </source>
</evidence>
<proteinExistence type="predicted"/>
<feature type="compositionally biased region" description="Basic and acidic residues" evidence="1">
    <location>
        <begin position="175"/>
        <end position="186"/>
    </location>
</feature>
<reference evidence="3" key="1">
    <citation type="journal article" date="2019" name="Curr. Biol.">
        <title>Genome Sequence of Striga asiatica Provides Insight into the Evolution of Plant Parasitism.</title>
        <authorList>
            <person name="Yoshida S."/>
            <person name="Kim S."/>
            <person name="Wafula E.K."/>
            <person name="Tanskanen J."/>
            <person name="Kim Y.M."/>
            <person name="Honaas L."/>
            <person name="Yang Z."/>
            <person name="Spallek T."/>
            <person name="Conn C.E."/>
            <person name="Ichihashi Y."/>
            <person name="Cheong K."/>
            <person name="Cui S."/>
            <person name="Der J.P."/>
            <person name="Gundlach H."/>
            <person name="Jiao Y."/>
            <person name="Hori C."/>
            <person name="Ishida J.K."/>
            <person name="Kasahara H."/>
            <person name="Kiba T."/>
            <person name="Kim M.S."/>
            <person name="Koo N."/>
            <person name="Laohavisit A."/>
            <person name="Lee Y.H."/>
            <person name="Lumba S."/>
            <person name="McCourt P."/>
            <person name="Mortimer J.C."/>
            <person name="Mutuku J.M."/>
            <person name="Nomura T."/>
            <person name="Sasaki-Sekimoto Y."/>
            <person name="Seto Y."/>
            <person name="Wang Y."/>
            <person name="Wakatake T."/>
            <person name="Sakakibara H."/>
            <person name="Demura T."/>
            <person name="Yamaguchi S."/>
            <person name="Yoneyama K."/>
            <person name="Manabe R.I."/>
            <person name="Nelson D.C."/>
            <person name="Schulman A.H."/>
            <person name="Timko M.P."/>
            <person name="dePamphilis C.W."/>
            <person name="Choi D."/>
            <person name="Shirasu K."/>
        </authorList>
    </citation>
    <scope>NUCLEOTIDE SEQUENCE [LARGE SCALE GENOMIC DNA]</scope>
    <source>
        <strain evidence="3">cv. UVA1</strain>
    </source>
</reference>
<sequence length="186" mass="21424">MRYNMRSFLKSRKGLTEKHEELPKITQEINWKKKRFIYRTYTKHILKITPDLSVGCWSEIAGRLAILREAGQGWWSCSAEDEARRGGSGVRLPGGAEAKILRGPHEDLESYLEAVDQLRSIVRFFTANKGFQTNQTIAKLEEEFRQLLTSYSKPVEPDRLFDCLPNSMRPSTGSPRERDLSGKKDF</sequence>
<protein>
    <submittedName>
        <fullName evidence="2">Exocyst subunit EXO70 family protein</fullName>
    </submittedName>
</protein>
<accession>A0A5A7QEQ6</accession>
<dbReference type="Proteomes" id="UP000325081">
    <property type="component" value="Unassembled WGS sequence"/>
</dbReference>
<gene>
    <name evidence="2" type="ORF">STAS_20284</name>
</gene>
<dbReference type="SUPFAM" id="SSF74788">
    <property type="entry name" value="Cullin repeat-like"/>
    <property type="match status" value="1"/>
</dbReference>
<dbReference type="Pfam" id="PF20669">
    <property type="entry name" value="Exo70_N"/>
    <property type="match status" value="1"/>
</dbReference>
<dbReference type="Gene3D" id="1.20.1280.170">
    <property type="entry name" value="Exocyst complex component Exo70"/>
    <property type="match status" value="1"/>
</dbReference>
<name>A0A5A7QEQ6_STRAF</name>
<feature type="region of interest" description="Disordered" evidence="1">
    <location>
        <begin position="164"/>
        <end position="186"/>
    </location>
</feature>